<reference evidence="2" key="1">
    <citation type="submission" date="2019-08" db="EMBL/GenBank/DDBJ databases">
        <authorList>
            <person name="Kucharzyk K."/>
            <person name="Murdoch R.W."/>
            <person name="Higgins S."/>
            <person name="Loffler F."/>
        </authorList>
    </citation>
    <scope>NUCLEOTIDE SEQUENCE</scope>
</reference>
<gene>
    <name evidence="2" type="ORF">SDC9_69464</name>
</gene>
<accession>A0A644Y375</accession>
<sequence>MVDQHTQPVPGTGAELGHDGRQVVHTAHVLDHDADVAQVVAPDLLDQLGVVSALDVDPAGQRDLGGLGRADPRPGAGVGGVGAPARRRLQRHRLPLEQEARAERERPAPALAVLQDHQAVLPAHHGAAEPAGGILDHQPGPHHLVTGGRRPPAPLGSGGQHVGGVSARGHGQRLCRGTDTARPRHPAVIGRRSGSPGSQSMTATNLSSVSSLASTL</sequence>
<organism evidence="2">
    <name type="scientific">bioreactor metagenome</name>
    <dbReference type="NCBI Taxonomy" id="1076179"/>
    <lineage>
        <taxon>unclassified sequences</taxon>
        <taxon>metagenomes</taxon>
        <taxon>ecological metagenomes</taxon>
    </lineage>
</organism>
<feature type="region of interest" description="Disordered" evidence="1">
    <location>
        <begin position="62"/>
        <end position="93"/>
    </location>
</feature>
<evidence type="ECO:0000256" key="1">
    <source>
        <dbReference type="SAM" id="MobiDB-lite"/>
    </source>
</evidence>
<dbReference type="AlphaFoldDB" id="A0A644Y375"/>
<comment type="caution">
    <text evidence="2">The sequence shown here is derived from an EMBL/GenBank/DDBJ whole genome shotgun (WGS) entry which is preliminary data.</text>
</comment>
<feature type="compositionally biased region" description="Polar residues" evidence="1">
    <location>
        <begin position="195"/>
        <end position="216"/>
    </location>
</feature>
<evidence type="ECO:0000313" key="2">
    <source>
        <dbReference type="EMBL" id="MPM23002.1"/>
    </source>
</evidence>
<dbReference type="EMBL" id="VSSQ01003934">
    <property type="protein sequence ID" value="MPM23002.1"/>
    <property type="molecule type" value="Genomic_DNA"/>
</dbReference>
<proteinExistence type="predicted"/>
<feature type="region of interest" description="Disordered" evidence="1">
    <location>
        <begin position="128"/>
        <end position="216"/>
    </location>
</feature>
<name>A0A644Y375_9ZZZZ</name>
<protein>
    <submittedName>
        <fullName evidence="2">Uncharacterized protein</fullName>
    </submittedName>
</protein>